<organism evidence="1 2">
    <name type="scientific">Pontiella desulfatans</name>
    <dbReference type="NCBI Taxonomy" id="2750659"/>
    <lineage>
        <taxon>Bacteria</taxon>
        <taxon>Pseudomonadati</taxon>
        <taxon>Kiritimatiellota</taxon>
        <taxon>Kiritimatiellia</taxon>
        <taxon>Kiritimatiellales</taxon>
        <taxon>Pontiellaceae</taxon>
        <taxon>Pontiella</taxon>
    </lineage>
</organism>
<proteinExistence type="predicted"/>
<accession>A0A6C2U694</accession>
<evidence type="ECO:0000313" key="2">
    <source>
        <dbReference type="Proteomes" id="UP000366872"/>
    </source>
</evidence>
<dbReference type="AlphaFoldDB" id="A0A6C2U694"/>
<reference evidence="1 2" key="1">
    <citation type="submission" date="2019-04" db="EMBL/GenBank/DDBJ databases">
        <authorList>
            <person name="Van Vliet M D."/>
        </authorList>
    </citation>
    <scope>NUCLEOTIDE SEQUENCE [LARGE SCALE GENOMIC DNA]</scope>
    <source>
        <strain evidence="1 2">F1</strain>
    </source>
</reference>
<dbReference type="Proteomes" id="UP000366872">
    <property type="component" value="Unassembled WGS sequence"/>
</dbReference>
<name>A0A6C2U694_PONDE</name>
<evidence type="ECO:0000313" key="1">
    <source>
        <dbReference type="EMBL" id="VGO15423.1"/>
    </source>
</evidence>
<sequence>MNYKAFVYGVVLVLACVENGFSATNESTGAKSPPLENETEEYPYFLPFLGQKAIDAGEEIPLPLGISVNYYGVRRDIDVASVSASLNDNPLQSVDEYVSFDVSTEVQSATMRLDAWLFPFLNVYGLFGGIDNTSDIRADVSIGGTNYNIRADGSFSGLTTGFGAALAAGYADFFMTIDANQIYSELGDAFDTRFSGQIYTARAGWKGKIEGHNTRIWLGATYWDTEREMTGSIDTGGVLVEKINFQVVQKPVNPGNMSVGFNYEITKKVNIVADYGFNFDDAQLLLVSLGYRFH</sequence>
<dbReference type="RefSeq" id="WP_136080988.1">
    <property type="nucleotide sequence ID" value="NZ_CAAHFG010000002.1"/>
</dbReference>
<dbReference type="PROSITE" id="PS51257">
    <property type="entry name" value="PROKAR_LIPOPROTEIN"/>
    <property type="match status" value="1"/>
</dbReference>
<gene>
    <name evidence="1" type="ORF">PDESU_04006</name>
</gene>
<dbReference type="EMBL" id="CAAHFG010000002">
    <property type="protein sequence ID" value="VGO15423.1"/>
    <property type="molecule type" value="Genomic_DNA"/>
</dbReference>
<keyword evidence="2" id="KW-1185">Reference proteome</keyword>
<protein>
    <submittedName>
        <fullName evidence="1">Uncharacterized protein</fullName>
    </submittedName>
</protein>